<keyword evidence="5" id="KW-0521">NADP</keyword>
<keyword evidence="8" id="KW-0275">Fatty acid biosynthesis</keyword>
<keyword evidence="10" id="KW-1133">Transmembrane helix</keyword>
<dbReference type="GO" id="GO:0031177">
    <property type="term" value="F:phosphopantetheine binding"/>
    <property type="evidence" value="ECO:0007669"/>
    <property type="project" value="InterPro"/>
</dbReference>
<name>A0AAV4AE39_9GAST</name>
<evidence type="ECO:0000256" key="10">
    <source>
        <dbReference type="SAM" id="Phobius"/>
    </source>
</evidence>
<dbReference type="Gene3D" id="3.40.50.720">
    <property type="entry name" value="NAD(P)-binding Rossmann-like Domain"/>
    <property type="match status" value="1"/>
</dbReference>
<keyword evidence="2" id="KW-0444">Lipid biosynthesis</keyword>
<proteinExistence type="predicted"/>
<dbReference type="Pfam" id="PF08659">
    <property type="entry name" value="KR"/>
    <property type="match status" value="1"/>
</dbReference>
<dbReference type="Proteomes" id="UP000735302">
    <property type="component" value="Unassembled WGS sequence"/>
</dbReference>
<dbReference type="InterPro" id="IPR057326">
    <property type="entry name" value="KR_dom"/>
</dbReference>
<accession>A0AAV4AE39</accession>
<sequence length="364" mass="39786">MTQPAKVSFPGVYCSWFDPAKTYVIIGGLGGLGLELSVWMVRRGARKLVLVSSFSIVYLTEHLPQLTIGMYWMRVPRYPTFPDSRNGVKTGYQTKKVAYLKRLGSEVEVAPLNVNTVEKVRNLVTLASKLGPIGGFFNMGLVLDEGPFLELTVQSCLNTAEVKVTTTMLLDQVSREKPLRSTLDHFVVFSSVVAYHGHVGQSSYAFANSVAEQLCEKRKADGLPGLAIQWGAVADVGHVGNMGNHVVICGKYPQRLQSVISVFDYSLGHRNSAVVASYVQADRSASLSGDEESVADQIARAVAKIIGLKDVTAVDGDKEFVELGMDSLMSIEVKQLLERELNLVLSSKDIHLLSFNSLKNLVES</sequence>
<dbReference type="PANTHER" id="PTHR43775:SF7">
    <property type="entry name" value="FATTY ACID SYNTHASE"/>
    <property type="match status" value="1"/>
</dbReference>
<keyword evidence="9" id="KW-0511">Multifunctional enzyme</keyword>
<dbReference type="SMART" id="SM00823">
    <property type="entry name" value="PKS_PP"/>
    <property type="match status" value="1"/>
</dbReference>
<dbReference type="SUPFAM" id="SSF51735">
    <property type="entry name" value="NAD(P)-binding Rossmann-fold domains"/>
    <property type="match status" value="1"/>
</dbReference>
<dbReference type="InterPro" id="IPR020806">
    <property type="entry name" value="PKS_PP-bd"/>
</dbReference>
<dbReference type="GO" id="GO:0016491">
    <property type="term" value="F:oxidoreductase activity"/>
    <property type="evidence" value="ECO:0007669"/>
    <property type="project" value="UniProtKB-KW"/>
</dbReference>
<dbReference type="SUPFAM" id="SSF47336">
    <property type="entry name" value="ACP-like"/>
    <property type="match status" value="1"/>
</dbReference>
<dbReference type="InterPro" id="IPR036736">
    <property type="entry name" value="ACP-like_sf"/>
</dbReference>
<keyword evidence="3" id="KW-0597">Phosphoprotein</keyword>
<evidence type="ECO:0000256" key="6">
    <source>
        <dbReference type="ARBA" id="ARBA00023002"/>
    </source>
</evidence>
<dbReference type="SMART" id="SM00822">
    <property type="entry name" value="PKS_KR"/>
    <property type="match status" value="1"/>
</dbReference>
<dbReference type="EMBL" id="BLXT01003748">
    <property type="protein sequence ID" value="GFO05498.1"/>
    <property type="molecule type" value="Genomic_DNA"/>
</dbReference>
<protein>
    <submittedName>
        <fullName evidence="12">Fatty acid synthase</fullName>
    </submittedName>
</protein>
<feature type="transmembrane region" description="Helical" evidence="10">
    <location>
        <begin position="48"/>
        <end position="73"/>
    </location>
</feature>
<evidence type="ECO:0000256" key="9">
    <source>
        <dbReference type="ARBA" id="ARBA00023268"/>
    </source>
</evidence>
<dbReference type="InterPro" id="IPR050091">
    <property type="entry name" value="PKS_NRPS_Biosynth_Enz"/>
</dbReference>
<dbReference type="Pfam" id="PF00550">
    <property type="entry name" value="PP-binding"/>
    <property type="match status" value="1"/>
</dbReference>
<evidence type="ECO:0000256" key="1">
    <source>
        <dbReference type="ARBA" id="ARBA00022450"/>
    </source>
</evidence>
<keyword evidence="10" id="KW-0472">Membrane</keyword>
<dbReference type="Gene3D" id="1.10.1200.10">
    <property type="entry name" value="ACP-like"/>
    <property type="match status" value="1"/>
</dbReference>
<keyword evidence="10" id="KW-0812">Transmembrane</keyword>
<evidence type="ECO:0000256" key="8">
    <source>
        <dbReference type="ARBA" id="ARBA00023160"/>
    </source>
</evidence>
<evidence type="ECO:0000256" key="7">
    <source>
        <dbReference type="ARBA" id="ARBA00023098"/>
    </source>
</evidence>
<dbReference type="GO" id="GO:0006633">
    <property type="term" value="P:fatty acid biosynthetic process"/>
    <property type="evidence" value="ECO:0007669"/>
    <property type="project" value="UniProtKB-KW"/>
</dbReference>
<evidence type="ECO:0000313" key="12">
    <source>
        <dbReference type="EMBL" id="GFO05498.1"/>
    </source>
</evidence>
<keyword evidence="1" id="KW-0596">Phosphopantetheine</keyword>
<evidence type="ECO:0000313" key="13">
    <source>
        <dbReference type="Proteomes" id="UP000735302"/>
    </source>
</evidence>
<organism evidence="12 13">
    <name type="scientific">Plakobranchus ocellatus</name>
    <dbReference type="NCBI Taxonomy" id="259542"/>
    <lineage>
        <taxon>Eukaryota</taxon>
        <taxon>Metazoa</taxon>
        <taxon>Spiralia</taxon>
        <taxon>Lophotrochozoa</taxon>
        <taxon>Mollusca</taxon>
        <taxon>Gastropoda</taxon>
        <taxon>Heterobranchia</taxon>
        <taxon>Euthyneura</taxon>
        <taxon>Panpulmonata</taxon>
        <taxon>Sacoglossa</taxon>
        <taxon>Placobranchoidea</taxon>
        <taxon>Plakobranchidae</taxon>
        <taxon>Plakobranchus</taxon>
    </lineage>
</organism>
<dbReference type="InterPro" id="IPR009081">
    <property type="entry name" value="PP-bd_ACP"/>
</dbReference>
<feature type="transmembrane region" description="Helical" evidence="10">
    <location>
        <begin position="20"/>
        <end position="41"/>
    </location>
</feature>
<dbReference type="InterPro" id="IPR036291">
    <property type="entry name" value="NAD(P)-bd_dom_sf"/>
</dbReference>
<feature type="domain" description="Carrier" evidence="11">
    <location>
        <begin position="292"/>
        <end position="364"/>
    </location>
</feature>
<evidence type="ECO:0000259" key="11">
    <source>
        <dbReference type="PROSITE" id="PS50075"/>
    </source>
</evidence>
<evidence type="ECO:0000256" key="4">
    <source>
        <dbReference type="ARBA" id="ARBA00022832"/>
    </source>
</evidence>
<dbReference type="InterPro" id="IPR013968">
    <property type="entry name" value="PKS_KR"/>
</dbReference>
<evidence type="ECO:0000256" key="5">
    <source>
        <dbReference type="ARBA" id="ARBA00022857"/>
    </source>
</evidence>
<dbReference type="PANTHER" id="PTHR43775">
    <property type="entry name" value="FATTY ACID SYNTHASE"/>
    <property type="match status" value="1"/>
</dbReference>
<evidence type="ECO:0000256" key="2">
    <source>
        <dbReference type="ARBA" id="ARBA00022516"/>
    </source>
</evidence>
<dbReference type="GO" id="GO:0004312">
    <property type="term" value="F:fatty acid synthase activity"/>
    <property type="evidence" value="ECO:0007669"/>
    <property type="project" value="TreeGrafter"/>
</dbReference>
<keyword evidence="6" id="KW-0560">Oxidoreductase</keyword>
<evidence type="ECO:0000256" key="3">
    <source>
        <dbReference type="ARBA" id="ARBA00022553"/>
    </source>
</evidence>
<keyword evidence="7" id="KW-0443">Lipid metabolism</keyword>
<gene>
    <name evidence="12" type="ORF">PoB_003200300</name>
</gene>
<dbReference type="AlphaFoldDB" id="A0AAV4AE39"/>
<keyword evidence="4" id="KW-0276">Fatty acid metabolism</keyword>
<reference evidence="12 13" key="1">
    <citation type="journal article" date="2021" name="Elife">
        <title>Chloroplast acquisition without the gene transfer in kleptoplastic sea slugs, Plakobranchus ocellatus.</title>
        <authorList>
            <person name="Maeda T."/>
            <person name="Takahashi S."/>
            <person name="Yoshida T."/>
            <person name="Shimamura S."/>
            <person name="Takaki Y."/>
            <person name="Nagai Y."/>
            <person name="Toyoda A."/>
            <person name="Suzuki Y."/>
            <person name="Arimoto A."/>
            <person name="Ishii H."/>
            <person name="Satoh N."/>
            <person name="Nishiyama T."/>
            <person name="Hasebe M."/>
            <person name="Maruyama T."/>
            <person name="Minagawa J."/>
            <person name="Obokata J."/>
            <person name="Shigenobu S."/>
        </authorList>
    </citation>
    <scope>NUCLEOTIDE SEQUENCE [LARGE SCALE GENOMIC DNA]</scope>
</reference>
<keyword evidence="13" id="KW-1185">Reference proteome</keyword>
<dbReference type="PROSITE" id="PS50075">
    <property type="entry name" value="CARRIER"/>
    <property type="match status" value="1"/>
</dbReference>
<comment type="caution">
    <text evidence="12">The sequence shown here is derived from an EMBL/GenBank/DDBJ whole genome shotgun (WGS) entry which is preliminary data.</text>
</comment>